<proteinExistence type="predicted"/>
<protein>
    <recommendedName>
        <fullName evidence="3">DUF2290 domain-containing protein</fullName>
    </recommendedName>
</protein>
<keyword evidence="2" id="KW-1185">Reference proteome</keyword>
<dbReference type="InterPro" id="IPR018742">
    <property type="entry name" value="DUF2290"/>
</dbReference>
<reference evidence="2" key="1">
    <citation type="submission" date="2017-01" db="EMBL/GenBank/DDBJ databases">
        <authorList>
            <person name="Varghese N."/>
            <person name="Submissions S."/>
        </authorList>
    </citation>
    <scope>NUCLEOTIDE SEQUENCE [LARGE SCALE GENOMIC DNA]</scope>
    <source>
        <strain evidence="2">DSM 46698</strain>
    </source>
</reference>
<accession>A0A1N7MKH4</accession>
<dbReference type="STRING" id="529505.SAMN05421761_106173"/>
<evidence type="ECO:0008006" key="3">
    <source>
        <dbReference type="Google" id="ProtNLM"/>
    </source>
</evidence>
<dbReference type="AlphaFoldDB" id="A0A1N7MKH4"/>
<evidence type="ECO:0000313" key="2">
    <source>
        <dbReference type="Proteomes" id="UP000186026"/>
    </source>
</evidence>
<name>A0A1N7MKH4_9BACT</name>
<evidence type="ECO:0000313" key="1">
    <source>
        <dbReference type="EMBL" id="SIS86597.1"/>
    </source>
</evidence>
<gene>
    <name evidence="1" type="ORF">SAMN05421761_106173</name>
</gene>
<sequence>MTINETYQEITSITQKIIENGLSIDEKWPNRSGTKISWQDQRDLSIALRNIPYSEKYNVLKNDRNFNFKMVDGALIQMMYEYNATGRNLISHRLAFFPSPTLERYDNAPEAYEEQYFGDSEFHDMIEKNVVAFPIRFDYNVDENMFTEIEHPYSHVTFGEYEYCRVPVNSPITPSIFINFILRNFYNYAFRTKGVFCEISESKFPNTITENESKVLHFNIV</sequence>
<dbReference type="Pfam" id="PF10053">
    <property type="entry name" value="DUF2290"/>
    <property type="match status" value="1"/>
</dbReference>
<dbReference type="Proteomes" id="UP000186026">
    <property type="component" value="Unassembled WGS sequence"/>
</dbReference>
<dbReference type="OrthoDB" id="5190544at2"/>
<organism evidence="1 2">
    <name type="scientific">Belliella pelovolcani</name>
    <dbReference type="NCBI Taxonomy" id="529505"/>
    <lineage>
        <taxon>Bacteria</taxon>
        <taxon>Pseudomonadati</taxon>
        <taxon>Bacteroidota</taxon>
        <taxon>Cytophagia</taxon>
        <taxon>Cytophagales</taxon>
        <taxon>Cyclobacteriaceae</taxon>
        <taxon>Belliella</taxon>
    </lineage>
</organism>
<dbReference type="EMBL" id="FTOP01000006">
    <property type="protein sequence ID" value="SIS86597.1"/>
    <property type="molecule type" value="Genomic_DNA"/>
</dbReference>